<organism evidence="2">
    <name type="scientific">Vibrio virus vB_VspP_SBP1</name>
    <dbReference type="NCBI Taxonomy" id="2500581"/>
    <lineage>
        <taxon>Viruses</taxon>
        <taxon>Duplodnaviria</taxon>
        <taxon>Heunggongvirae</taxon>
        <taxon>Uroviricota</taxon>
        <taxon>Caudoviricetes</taxon>
        <taxon>Schitoviridae</taxon>
        <taxon>Electravirus</taxon>
        <taxon>Electravirus Sbp1</taxon>
    </lineage>
</organism>
<protein>
    <recommendedName>
        <fullName evidence="1">dATP/dGTP diphosphohydrolase N-terminal domain-containing protein</fullName>
    </recommendedName>
</protein>
<feature type="domain" description="dATP/dGTP diphosphohydrolase N-terminal" evidence="1">
    <location>
        <begin position="21"/>
        <end position="111"/>
    </location>
</feature>
<gene>
    <name evidence="2" type="ORF">SBP1_gp005</name>
</gene>
<dbReference type="EMBL" id="MK301608">
    <property type="protein sequence ID" value="AZU99597.1"/>
    <property type="molecule type" value="Genomic_DNA"/>
</dbReference>
<keyword evidence="3" id="KW-1185">Reference proteome</keyword>
<evidence type="ECO:0000313" key="2">
    <source>
        <dbReference type="EMBL" id="AZU99597.1"/>
    </source>
</evidence>
<reference evidence="2" key="1">
    <citation type="submission" date="2018-12" db="EMBL/GenBank/DDBJ databases">
        <title>Characterization of a N4-like bacteriophage infecting a coral-derived Vibrio strain.</title>
        <authorList>
            <person name="Huang S."/>
        </authorList>
    </citation>
    <scope>NUCLEOTIDE SEQUENCE [LARGE SCALE GENOMIC DNA]</scope>
</reference>
<proteinExistence type="predicted"/>
<sequence>MKREDAAKLVNANLIPDEAGGIKYDGDKPRYELIPPHALEEMVKVLTVGAKKYDAENWRKLDNLANRYRGALLRHTMAIAKGELYDDETGLLHSAHAMCCTAFLTEYYKLKELGQWEGDN</sequence>
<evidence type="ECO:0000313" key="3">
    <source>
        <dbReference type="Proteomes" id="UP000290131"/>
    </source>
</evidence>
<name>A0A3T0IIE0_9CAUD</name>
<dbReference type="Proteomes" id="UP000290131">
    <property type="component" value="Segment"/>
</dbReference>
<accession>A0A3T0IIE0</accession>
<evidence type="ECO:0000259" key="1">
    <source>
        <dbReference type="Pfam" id="PF18909"/>
    </source>
</evidence>
<dbReference type="InterPro" id="IPR044038">
    <property type="entry name" value="dATP/dGTP_diPOhydrolase_N"/>
</dbReference>
<dbReference type="Pfam" id="PF18909">
    <property type="entry name" value="dGTP_diPhyd_N"/>
    <property type="match status" value="1"/>
</dbReference>